<evidence type="ECO:0000313" key="10">
    <source>
        <dbReference type="Ensembl" id="ENSSTUP00000052090.1"/>
    </source>
</evidence>
<keyword evidence="4" id="KW-0964">Secreted</keyword>
<reference evidence="10" key="1">
    <citation type="submission" date="2025-08" db="UniProtKB">
        <authorList>
            <consortium name="Ensembl"/>
        </authorList>
    </citation>
    <scope>IDENTIFICATION</scope>
</reference>
<reference evidence="10" key="2">
    <citation type="submission" date="2025-09" db="UniProtKB">
        <authorList>
            <consortium name="Ensembl"/>
        </authorList>
    </citation>
    <scope>IDENTIFICATION</scope>
</reference>
<dbReference type="OMA" id="SEHHTVL"/>
<dbReference type="GO" id="GO:0005615">
    <property type="term" value="C:extracellular space"/>
    <property type="evidence" value="ECO:0007669"/>
    <property type="project" value="InterPro"/>
</dbReference>
<evidence type="ECO:0000256" key="5">
    <source>
        <dbReference type="ARBA" id="ARBA00022702"/>
    </source>
</evidence>
<dbReference type="GO" id="GO:0007586">
    <property type="term" value="P:digestion"/>
    <property type="evidence" value="ECO:0007669"/>
    <property type="project" value="InterPro"/>
</dbReference>
<dbReference type="GO" id="GO:0051431">
    <property type="term" value="F:corticotropin-releasing hormone receptor 2 binding"/>
    <property type="evidence" value="ECO:0007669"/>
    <property type="project" value="InterPro"/>
</dbReference>
<keyword evidence="11" id="KW-1185">Reference proteome</keyword>
<feature type="signal peptide" evidence="8">
    <location>
        <begin position="1"/>
        <end position="28"/>
    </location>
</feature>
<organism evidence="10 11">
    <name type="scientific">Salmo trutta</name>
    <name type="common">Brown trout</name>
    <dbReference type="NCBI Taxonomy" id="8032"/>
    <lineage>
        <taxon>Eukaryota</taxon>
        <taxon>Metazoa</taxon>
        <taxon>Chordata</taxon>
        <taxon>Craniata</taxon>
        <taxon>Vertebrata</taxon>
        <taxon>Euteleostomi</taxon>
        <taxon>Actinopterygii</taxon>
        <taxon>Neopterygii</taxon>
        <taxon>Teleostei</taxon>
        <taxon>Protacanthopterygii</taxon>
        <taxon>Salmoniformes</taxon>
        <taxon>Salmonidae</taxon>
        <taxon>Salmoninae</taxon>
        <taxon>Salmo</taxon>
    </lineage>
</organism>
<keyword evidence="5" id="KW-0372">Hormone</keyword>
<dbReference type="Proteomes" id="UP000472277">
    <property type="component" value="Chromosome 16"/>
</dbReference>
<dbReference type="GO" id="GO:0031669">
    <property type="term" value="P:cellular response to nutrient levels"/>
    <property type="evidence" value="ECO:0007669"/>
    <property type="project" value="TreeGrafter"/>
</dbReference>
<dbReference type="GO" id="GO:0007189">
    <property type="term" value="P:adenylate cyclase-activating G protein-coupled receptor signaling pathway"/>
    <property type="evidence" value="ECO:0007669"/>
    <property type="project" value="TreeGrafter"/>
</dbReference>
<comment type="subcellular location">
    <subcellularLocation>
        <location evidence="1">Secreted</location>
    </subcellularLocation>
</comment>
<dbReference type="InParanoid" id="A0A673ZZ95"/>
<evidence type="ECO:0000256" key="8">
    <source>
        <dbReference type="SAM" id="SignalP"/>
    </source>
</evidence>
<evidence type="ECO:0000313" key="11">
    <source>
        <dbReference type="Proteomes" id="UP000472277"/>
    </source>
</evidence>
<name>A0A673ZZ95_SALTR</name>
<accession>A0A673ZZ95</accession>
<evidence type="ECO:0000256" key="4">
    <source>
        <dbReference type="ARBA" id="ARBA00022525"/>
    </source>
</evidence>
<dbReference type="PANTHER" id="PTHR17575">
    <property type="entry name" value="UROCORTIN-2 AND 3"/>
    <property type="match status" value="1"/>
</dbReference>
<feature type="chain" id="PRO_5025547642" description="Corticotropin-releasing factor domain-containing protein" evidence="8">
    <location>
        <begin position="29"/>
        <end position="126"/>
    </location>
</feature>
<feature type="domain" description="Corticotropin-releasing factor" evidence="9">
    <location>
        <begin position="86"/>
        <end position="122"/>
    </location>
</feature>
<evidence type="ECO:0000256" key="7">
    <source>
        <dbReference type="ARBA" id="ARBA00025160"/>
    </source>
</evidence>
<dbReference type="Ensembl" id="ENSSTUT00000054468.1">
    <property type="protein sequence ID" value="ENSSTUP00000052090.1"/>
    <property type="gene ID" value="ENSSTUG00000022034.1"/>
</dbReference>
<dbReference type="InterPro" id="IPR000187">
    <property type="entry name" value="CRF"/>
</dbReference>
<dbReference type="GeneTree" id="ENSGT01000000215056"/>
<evidence type="ECO:0000256" key="2">
    <source>
        <dbReference type="ARBA" id="ARBA00009287"/>
    </source>
</evidence>
<dbReference type="GO" id="GO:0009755">
    <property type="term" value="P:hormone-mediated signaling pathway"/>
    <property type="evidence" value="ECO:0007669"/>
    <property type="project" value="TreeGrafter"/>
</dbReference>
<dbReference type="PANTHER" id="PTHR17575:SF1">
    <property type="entry name" value="UROCORTIN-3"/>
    <property type="match status" value="1"/>
</dbReference>
<comment type="subunit">
    <text evidence="3">Binds with high affinity to CRF receptors 2-alpha and 2-beta.</text>
</comment>
<evidence type="ECO:0000256" key="6">
    <source>
        <dbReference type="ARBA" id="ARBA00022729"/>
    </source>
</evidence>
<dbReference type="InterPro" id="IPR024270">
    <property type="entry name" value="Urocortin_II/III"/>
</dbReference>
<comment type="function">
    <text evidence="7">Suppresses food intake, delays gastric emptying and decreases heat-induced edema. Might represent an endogenous ligand for maintaining homeostasis after stress.</text>
</comment>
<evidence type="ECO:0000256" key="3">
    <source>
        <dbReference type="ARBA" id="ARBA00011328"/>
    </source>
</evidence>
<evidence type="ECO:0000256" key="1">
    <source>
        <dbReference type="ARBA" id="ARBA00004613"/>
    </source>
</evidence>
<comment type="similarity">
    <text evidence="2">Belongs to the sauvagine/corticotropin-releasing factor/urotensin I family.</text>
</comment>
<evidence type="ECO:0000259" key="9">
    <source>
        <dbReference type="Pfam" id="PF00473"/>
    </source>
</evidence>
<dbReference type="Pfam" id="PF00473">
    <property type="entry name" value="CRF"/>
    <property type="match status" value="1"/>
</dbReference>
<dbReference type="AlphaFoldDB" id="A0A673ZZ95"/>
<dbReference type="GO" id="GO:0005179">
    <property type="term" value="F:hormone activity"/>
    <property type="evidence" value="ECO:0007669"/>
    <property type="project" value="UniProtKB-KW"/>
</dbReference>
<sequence>MRGMRLCLSLALLLPLCSLCQRMGPASAKLGEEDTESDLLAVNIVNRSGILGSLLPLEFHPTLRETRAPRPASQVPKRAQQGSRFALSLDVPTSILSVLINLAKNHDMRAKAAANAELMARIGKRK</sequence>
<keyword evidence="6 8" id="KW-0732">Signal</keyword>
<proteinExistence type="inferred from homology"/>
<protein>
    <recommendedName>
        <fullName evidence="9">Corticotropin-releasing factor domain-containing protein</fullName>
    </recommendedName>
</protein>